<feature type="transmembrane region" description="Helical" evidence="5">
    <location>
        <begin position="209"/>
        <end position="228"/>
    </location>
</feature>
<evidence type="ECO:0000256" key="1">
    <source>
        <dbReference type="ARBA" id="ARBA00004141"/>
    </source>
</evidence>
<name>A0A1Q9EUC5_SYMMI</name>
<dbReference type="PANTHER" id="PTHR22950:SF702">
    <property type="entry name" value="AMINO ACID TRANSPORTER PROTEIN"/>
    <property type="match status" value="1"/>
</dbReference>
<dbReference type="GO" id="GO:0015179">
    <property type="term" value="F:L-amino acid transmembrane transporter activity"/>
    <property type="evidence" value="ECO:0007669"/>
    <property type="project" value="TreeGrafter"/>
</dbReference>
<protein>
    <submittedName>
        <fullName evidence="7">Putative sodium-coupled neutral amino acid transporter 6</fullName>
    </submittedName>
</protein>
<proteinExistence type="predicted"/>
<evidence type="ECO:0000259" key="6">
    <source>
        <dbReference type="Pfam" id="PF01490"/>
    </source>
</evidence>
<comment type="subcellular location">
    <subcellularLocation>
        <location evidence="1">Membrane</location>
        <topology evidence="1">Multi-pass membrane protein</topology>
    </subcellularLocation>
</comment>
<evidence type="ECO:0000256" key="2">
    <source>
        <dbReference type="ARBA" id="ARBA00022692"/>
    </source>
</evidence>
<feature type="transmembrane region" description="Helical" evidence="5">
    <location>
        <begin position="463"/>
        <end position="481"/>
    </location>
</feature>
<evidence type="ECO:0000256" key="5">
    <source>
        <dbReference type="SAM" id="Phobius"/>
    </source>
</evidence>
<evidence type="ECO:0000313" key="7">
    <source>
        <dbReference type="EMBL" id="OLQ11026.1"/>
    </source>
</evidence>
<sequence length="614" mass="64812">MAVLNIAQISFATAFFVYYAQLLLSDSAQEHFLPSSLDPGTPIHRPGWSTCPAMGRSTRSMDNDSQGSSLEARCLAAECAEPSPVAPKGLSTQSAIATLTQNILGSGVLALPFAMSSAGIAGGVAMLLLVYSMSVFTMGVLVALSNALGTFSYKGAAEHTLGHRLAVWVEIWVLCCNIGLCTSYPILLGDFGYALSQQLGFAEWTSRKGCMAVMVGCICWPLSCAPSLGFLRGMSLLGLASICFCAVCAGIRYFDGSYYTGAVNLDMLRLDTFGDCFPILVGAFGAHTNIPLLYREVAPQAGASNFGDTQAGRAAFRQMMSVIGCSLSIACVVYGCYCKKKGVKGPLRVGGRPVLPKVVGCICWPLSCAPSLGFLRGMSLLGLASICFCAVCAGIRYFDGSYYTGAVNLDMLRLDTFGDCFPILVGAFGAHTNIPLLYREVAPQAGASNFGDTQAGRAAFRQMMSVIGCSLSIACVVYGLLQEEGSQGAFKSRRPTGSAEGVGIVVYATFGSSTKSDFSENFRADDNLLAVLRVTMMCAICGSYSLMLMSARAAAFNLFLQPHGLEMTRLWRIAISTALTAFCFGVAVAADQISTVLAYNGSGKRSDESALEAS</sequence>
<feature type="domain" description="Amino acid transporter transmembrane" evidence="6">
    <location>
        <begin position="502"/>
        <end position="601"/>
    </location>
</feature>
<keyword evidence="3 5" id="KW-1133">Transmembrane helix</keyword>
<dbReference type="InterPro" id="IPR013057">
    <property type="entry name" value="AA_transpt_TM"/>
</dbReference>
<feature type="transmembrane region" description="Helical" evidence="5">
    <location>
        <begin position="6"/>
        <end position="24"/>
    </location>
</feature>
<dbReference type="EMBL" id="LSRX01000067">
    <property type="protein sequence ID" value="OLQ11026.1"/>
    <property type="molecule type" value="Genomic_DNA"/>
</dbReference>
<dbReference type="PANTHER" id="PTHR22950">
    <property type="entry name" value="AMINO ACID TRANSPORTER"/>
    <property type="match status" value="1"/>
</dbReference>
<feature type="transmembrane region" description="Helical" evidence="5">
    <location>
        <begin position="528"/>
        <end position="549"/>
    </location>
</feature>
<keyword evidence="8" id="KW-1185">Reference proteome</keyword>
<feature type="transmembrane region" description="Helical" evidence="5">
    <location>
        <begin position="234"/>
        <end position="254"/>
    </location>
</feature>
<feature type="transmembrane region" description="Helical" evidence="5">
    <location>
        <begin position="124"/>
        <end position="145"/>
    </location>
</feature>
<reference evidence="7 8" key="1">
    <citation type="submission" date="2016-02" db="EMBL/GenBank/DDBJ databases">
        <title>Genome analysis of coral dinoflagellate symbionts highlights evolutionary adaptations to a symbiotic lifestyle.</title>
        <authorList>
            <person name="Aranda M."/>
            <person name="Li Y."/>
            <person name="Liew Y.J."/>
            <person name="Baumgarten S."/>
            <person name="Simakov O."/>
            <person name="Wilson M."/>
            <person name="Piel J."/>
            <person name="Ashoor H."/>
            <person name="Bougouffa S."/>
            <person name="Bajic V.B."/>
            <person name="Ryu T."/>
            <person name="Ravasi T."/>
            <person name="Bayer T."/>
            <person name="Micklem G."/>
            <person name="Kim H."/>
            <person name="Bhak J."/>
            <person name="Lajeunesse T.C."/>
            <person name="Voolstra C.R."/>
        </authorList>
    </citation>
    <scope>NUCLEOTIDE SEQUENCE [LARGE SCALE GENOMIC DNA]</scope>
    <source>
        <strain evidence="7 8">CCMP2467</strain>
    </source>
</reference>
<organism evidence="7 8">
    <name type="scientific">Symbiodinium microadriaticum</name>
    <name type="common">Dinoflagellate</name>
    <name type="synonym">Zooxanthella microadriatica</name>
    <dbReference type="NCBI Taxonomy" id="2951"/>
    <lineage>
        <taxon>Eukaryota</taxon>
        <taxon>Sar</taxon>
        <taxon>Alveolata</taxon>
        <taxon>Dinophyceae</taxon>
        <taxon>Suessiales</taxon>
        <taxon>Symbiodiniaceae</taxon>
        <taxon>Symbiodinium</taxon>
    </lineage>
</organism>
<dbReference type="OrthoDB" id="432588at2759"/>
<keyword evidence="2 5" id="KW-0812">Transmembrane</keyword>
<dbReference type="Pfam" id="PF01490">
    <property type="entry name" value="Aa_trans"/>
    <property type="match status" value="2"/>
</dbReference>
<dbReference type="AlphaFoldDB" id="A0A1Q9EUC5"/>
<feature type="domain" description="Amino acid transporter transmembrane" evidence="6">
    <location>
        <begin position="90"/>
        <end position="299"/>
    </location>
</feature>
<feature type="transmembrane region" description="Helical" evidence="5">
    <location>
        <begin position="381"/>
        <end position="398"/>
    </location>
</feature>
<feature type="transmembrane region" description="Helical" evidence="5">
    <location>
        <begin position="570"/>
        <end position="590"/>
    </location>
</feature>
<comment type="caution">
    <text evidence="7">The sequence shown here is derived from an EMBL/GenBank/DDBJ whole genome shotgun (WGS) entry which is preliminary data.</text>
</comment>
<evidence type="ECO:0000313" key="8">
    <source>
        <dbReference type="Proteomes" id="UP000186817"/>
    </source>
</evidence>
<keyword evidence="4 5" id="KW-0472">Membrane</keyword>
<dbReference type="GO" id="GO:0016020">
    <property type="term" value="C:membrane"/>
    <property type="evidence" value="ECO:0007669"/>
    <property type="project" value="UniProtKB-SubCell"/>
</dbReference>
<evidence type="ECO:0000256" key="3">
    <source>
        <dbReference type="ARBA" id="ARBA00022989"/>
    </source>
</evidence>
<gene>
    <name evidence="7" type="primary">slc38a6</name>
    <name evidence="7" type="ORF">AK812_SmicGene5241</name>
</gene>
<dbReference type="Proteomes" id="UP000186817">
    <property type="component" value="Unassembled WGS sequence"/>
</dbReference>
<evidence type="ECO:0000256" key="4">
    <source>
        <dbReference type="ARBA" id="ARBA00023136"/>
    </source>
</evidence>
<feature type="transmembrane region" description="Helical" evidence="5">
    <location>
        <begin position="314"/>
        <end position="337"/>
    </location>
</feature>
<accession>A0A1Q9EUC5</accession>
<feature type="transmembrane region" description="Helical" evidence="5">
    <location>
        <begin position="165"/>
        <end position="188"/>
    </location>
</feature>